<dbReference type="PATRIC" id="fig|1396.433.peg.5106"/>
<comment type="caution">
    <text evidence="1">The sequence shown here is derived from an EMBL/GenBank/DDBJ whole genome shotgun (WGS) entry which is preliminary data.</text>
</comment>
<reference evidence="2" key="2">
    <citation type="submission" date="2015-04" db="EMBL/GenBank/DDBJ databases">
        <title>Draft Genome Sequences of Eight Spore-Forming Food Isolates of Bacillus cereus Genome sequencing.</title>
        <authorList>
            <person name="Krawcyk A.O."/>
            <person name="de Jong A."/>
            <person name="Eijlander R.T."/>
            <person name="Berendsen E.M."/>
            <person name="Holsappel S."/>
            <person name="Wells-Bennik M."/>
            <person name="Kuipers O.P."/>
        </authorList>
    </citation>
    <scope>NUCLEOTIDE SEQUENCE [LARGE SCALE GENOMIC DNA]</scope>
    <source>
        <strain evidence="2">B4147</strain>
    </source>
</reference>
<reference evidence="1 2" key="1">
    <citation type="journal article" date="2015" name="Genome Announc.">
        <title>Next-Generation Whole-Genome Sequencing of Eight Strains of Bacillus cereus, Isolated from Food.</title>
        <authorList>
            <person name="Krawczyk A.O."/>
            <person name="de Jong A."/>
            <person name="Eijlander R.T."/>
            <person name="Berendsen E.M."/>
            <person name="Holsappel S."/>
            <person name="Wells-Bennik M.H."/>
            <person name="Kuipers O.P."/>
        </authorList>
    </citation>
    <scope>NUCLEOTIDE SEQUENCE [LARGE SCALE GENOMIC DNA]</scope>
    <source>
        <strain evidence="1 2">B4147</strain>
    </source>
</reference>
<dbReference type="Proteomes" id="UP000035350">
    <property type="component" value="Unassembled WGS sequence"/>
</dbReference>
<dbReference type="EMBL" id="LCYN01000031">
    <property type="protein sequence ID" value="KKZ93139.1"/>
    <property type="molecule type" value="Genomic_DNA"/>
</dbReference>
<proteinExistence type="predicted"/>
<evidence type="ECO:0000313" key="1">
    <source>
        <dbReference type="EMBL" id="KKZ93139.1"/>
    </source>
</evidence>
<gene>
    <name evidence="1" type="ORF">B4147_2375</name>
</gene>
<organism evidence="1 2">
    <name type="scientific">Bacillus wiedmannii</name>
    <dbReference type="NCBI Taxonomy" id="1890302"/>
    <lineage>
        <taxon>Bacteria</taxon>
        <taxon>Bacillati</taxon>
        <taxon>Bacillota</taxon>
        <taxon>Bacilli</taxon>
        <taxon>Bacillales</taxon>
        <taxon>Bacillaceae</taxon>
        <taxon>Bacillus</taxon>
        <taxon>Bacillus cereus group</taxon>
    </lineage>
</organism>
<protein>
    <submittedName>
        <fullName evidence="1">Uncharacterized protein</fullName>
    </submittedName>
</protein>
<dbReference type="AlphaFoldDB" id="A0A0G8C1A1"/>
<sequence>METLITHKKEKNLGKFFSFRLLNCNIITVCEIILHEL</sequence>
<evidence type="ECO:0000313" key="2">
    <source>
        <dbReference type="Proteomes" id="UP000035350"/>
    </source>
</evidence>
<name>A0A0G8C1A1_9BACI</name>
<accession>A0A0G8C1A1</accession>